<reference evidence="2 3" key="1">
    <citation type="submission" date="2019-03" db="EMBL/GenBank/DDBJ databases">
        <title>First draft genome of Liparis tanakae, snailfish: a comprehensive survey of snailfish specific genes.</title>
        <authorList>
            <person name="Kim W."/>
            <person name="Song I."/>
            <person name="Jeong J.-H."/>
            <person name="Kim D."/>
            <person name="Kim S."/>
            <person name="Ryu S."/>
            <person name="Song J.Y."/>
            <person name="Lee S.K."/>
        </authorList>
    </citation>
    <scope>NUCLEOTIDE SEQUENCE [LARGE SCALE GENOMIC DNA]</scope>
    <source>
        <tissue evidence="2">Muscle</tissue>
    </source>
</reference>
<organism evidence="2 3">
    <name type="scientific">Liparis tanakae</name>
    <name type="common">Tanaka's snailfish</name>
    <dbReference type="NCBI Taxonomy" id="230148"/>
    <lineage>
        <taxon>Eukaryota</taxon>
        <taxon>Metazoa</taxon>
        <taxon>Chordata</taxon>
        <taxon>Craniata</taxon>
        <taxon>Vertebrata</taxon>
        <taxon>Euteleostomi</taxon>
        <taxon>Actinopterygii</taxon>
        <taxon>Neopterygii</taxon>
        <taxon>Teleostei</taxon>
        <taxon>Neoteleostei</taxon>
        <taxon>Acanthomorphata</taxon>
        <taxon>Eupercaria</taxon>
        <taxon>Perciformes</taxon>
        <taxon>Cottioidei</taxon>
        <taxon>Cottales</taxon>
        <taxon>Liparidae</taxon>
        <taxon>Liparis</taxon>
    </lineage>
</organism>
<keyword evidence="3" id="KW-1185">Reference proteome</keyword>
<dbReference type="OrthoDB" id="438211at2759"/>
<dbReference type="Gene3D" id="1.10.1450.10">
    <property type="entry name" value="Tetraspanin"/>
    <property type="match status" value="1"/>
</dbReference>
<evidence type="ECO:0000256" key="1">
    <source>
        <dbReference type="SAM" id="MobiDB-lite"/>
    </source>
</evidence>
<dbReference type="SUPFAM" id="SSF48652">
    <property type="entry name" value="Tetraspanin"/>
    <property type="match status" value="1"/>
</dbReference>
<gene>
    <name evidence="2" type="primary">CD9_1</name>
    <name evidence="2" type="ORF">EYF80_042023</name>
</gene>
<sequence length="153" mass="16704">MRTKRRHRSSAFRETESRERDPRRQNDMLFCVLVAILAVADVAVAVVGSNNQDSLGKQIVEFYASMYGLYVTGGDPVIGVTLRFIHSLLHCCGVTGFTPLELLNDTCPPADSVFEKFKMPFRFDSGALLAPPPLDATAPLIGAFSGAVTPRSQ</sequence>
<dbReference type="InterPro" id="IPR008952">
    <property type="entry name" value="Tetraspanin_EC2_sf"/>
</dbReference>
<comment type="caution">
    <text evidence="2">The sequence shown here is derived from an EMBL/GenBank/DDBJ whole genome shotgun (WGS) entry which is preliminary data.</text>
</comment>
<dbReference type="GO" id="GO:0016020">
    <property type="term" value="C:membrane"/>
    <property type="evidence" value="ECO:0007669"/>
    <property type="project" value="InterPro"/>
</dbReference>
<dbReference type="Proteomes" id="UP000314294">
    <property type="component" value="Unassembled WGS sequence"/>
</dbReference>
<proteinExistence type="predicted"/>
<feature type="compositionally biased region" description="Basic residues" evidence="1">
    <location>
        <begin position="1"/>
        <end position="10"/>
    </location>
</feature>
<protein>
    <submittedName>
        <fullName evidence="2">CD9 antigen</fullName>
    </submittedName>
</protein>
<evidence type="ECO:0000313" key="2">
    <source>
        <dbReference type="EMBL" id="TNN47770.1"/>
    </source>
</evidence>
<accession>A0A4Z2G3M3</accession>
<feature type="compositionally biased region" description="Basic and acidic residues" evidence="1">
    <location>
        <begin position="11"/>
        <end position="20"/>
    </location>
</feature>
<feature type="region of interest" description="Disordered" evidence="1">
    <location>
        <begin position="1"/>
        <end position="20"/>
    </location>
</feature>
<evidence type="ECO:0000313" key="3">
    <source>
        <dbReference type="Proteomes" id="UP000314294"/>
    </source>
</evidence>
<name>A0A4Z2G3M3_9TELE</name>
<dbReference type="EMBL" id="SRLO01000725">
    <property type="protein sequence ID" value="TNN47770.1"/>
    <property type="molecule type" value="Genomic_DNA"/>
</dbReference>
<dbReference type="AlphaFoldDB" id="A0A4Z2G3M3"/>